<dbReference type="EMBL" id="JARVKF010000404">
    <property type="protein sequence ID" value="KAK9416803.1"/>
    <property type="molecule type" value="Genomic_DNA"/>
</dbReference>
<feature type="transmembrane region" description="Helical" evidence="2">
    <location>
        <begin position="265"/>
        <end position="284"/>
    </location>
</feature>
<keyword evidence="2" id="KW-0472">Membrane</keyword>
<feature type="transmembrane region" description="Helical" evidence="2">
    <location>
        <begin position="699"/>
        <end position="720"/>
    </location>
</feature>
<keyword evidence="2" id="KW-1133">Transmembrane helix</keyword>
<accession>A0ABR2UQQ6</accession>
<keyword evidence="4" id="KW-1185">Reference proteome</keyword>
<evidence type="ECO:0000256" key="1">
    <source>
        <dbReference type="SAM" id="MobiDB-lite"/>
    </source>
</evidence>
<feature type="region of interest" description="Disordered" evidence="1">
    <location>
        <begin position="40"/>
        <end position="88"/>
    </location>
</feature>
<feature type="compositionally biased region" description="Polar residues" evidence="1">
    <location>
        <begin position="106"/>
        <end position="129"/>
    </location>
</feature>
<reference evidence="3 4" key="1">
    <citation type="journal article" date="2024" name="J. Plant Pathol.">
        <title>Sequence and assembly of the genome of Seiridium unicorne, isolate CBS 538.82, causal agent of cypress canker disease.</title>
        <authorList>
            <person name="Scali E."/>
            <person name="Rocca G.D."/>
            <person name="Danti R."/>
            <person name="Garbelotto M."/>
            <person name="Barberini S."/>
            <person name="Baroncelli R."/>
            <person name="Emiliani G."/>
        </authorList>
    </citation>
    <scope>NUCLEOTIDE SEQUENCE [LARGE SCALE GENOMIC DNA]</scope>
    <source>
        <strain evidence="3 4">BM-138-508</strain>
    </source>
</reference>
<proteinExistence type="predicted"/>
<feature type="region of interest" description="Disordered" evidence="1">
    <location>
        <begin position="106"/>
        <end position="130"/>
    </location>
</feature>
<feature type="transmembrane region" description="Helical" evidence="2">
    <location>
        <begin position="205"/>
        <end position="226"/>
    </location>
</feature>
<dbReference type="Proteomes" id="UP001408356">
    <property type="component" value="Unassembled WGS sequence"/>
</dbReference>
<organism evidence="3 4">
    <name type="scientific">Seiridium unicorne</name>
    <dbReference type="NCBI Taxonomy" id="138068"/>
    <lineage>
        <taxon>Eukaryota</taxon>
        <taxon>Fungi</taxon>
        <taxon>Dikarya</taxon>
        <taxon>Ascomycota</taxon>
        <taxon>Pezizomycotina</taxon>
        <taxon>Sordariomycetes</taxon>
        <taxon>Xylariomycetidae</taxon>
        <taxon>Amphisphaeriales</taxon>
        <taxon>Sporocadaceae</taxon>
        <taxon>Seiridium</taxon>
    </lineage>
</organism>
<evidence type="ECO:0000256" key="2">
    <source>
        <dbReference type="SAM" id="Phobius"/>
    </source>
</evidence>
<keyword evidence="2" id="KW-0812">Transmembrane</keyword>
<sequence>MADYNGPHSRAESMMESASAGLYSYQSPYTYANNYARMNPDEEMDLGQVEDAQSRGPSTRPSFEVDDSRQPTLPHIRDSPRNQSGFTRESKFTEVFRTLSTTLKRSGASLSQRRRNTGTAGSNLENEAPQSRLAMDELAKKYGHVPRDCHSRDDVHIRRFHWLYIWQALMALLATGGSAVAFAVAVKRMEWGPQVTKDNISSWNYAYKVIEILFAGIYVTFLGQVLTRRAFSQSSKAFNIAEVTMRNWVIQPGSLVTHADGLPHAGMSILGIITILATVCTLSYTTACNELITPRILWSDWKQHGIFYGNVRSSYANMNNIKSACPVVDTASTDPEYLNSCLIMKANGESYRTLIAYLSDWENTTYSTISQTVRPGASAVIMENTTLSSSWLDRYPSASEVDGRLINNVTLVMPHAGLSTLYSNSFNSSTNIRKPGELDDSQGYDIGAAVVSPSINVMCVTADVSEVRPLLASKLPSPLEDVFYWGKKYNSRYRPTFEALPPARQFVTDARRVIPNADSIYIMAKADEDNDEYTLCQMRSVIVSTCSTRFQVSRFSGNMSAECDGDIPIEPYGRLFGSVTDEFLAPSWRDLAVQWNIALGLNNGVTNSSSANQRLLSGFILSKPELQEDLPSLAEALAVWASPTLIDSSLGATFYAGWPHGDENDTLPEPGVTEEIIAMYRFRTYISGSATKSVTPGEVALLTVLAVVPILSVVCFVYHLNRLGMVTDFTEPQNLFTLAINSPPSRVLQGACGRGPVYKDLGVSFRVGYSETANHYYFEDAQDAPLRTAAKKISRLSGLPTSSSQANLLADGAYSKSYKRLSAKHPLL</sequence>
<evidence type="ECO:0000313" key="4">
    <source>
        <dbReference type="Proteomes" id="UP001408356"/>
    </source>
</evidence>
<name>A0ABR2UQQ6_9PEZI</name>
<evidence type="ECO:0000313" key="3">
    <source>
        <dbReference type="EMBL" id="KAK9416803.1"/>
    </source>
</evidence>
<protein>
    <submittedName>
        <fullName evidence="3">Uncharacterized protein</fullName>
    </submittedName>
</protein>
<gene>
    <name evidence="3" type="ORF">SUNI508_09501</name>
</gene>
<comment type="caution">
    <text evidence="3">The sequence shown here is derived from an EMBL/GenBank/DDBJ whole genome shotgun (WGS) entry which is preliminary data.</text>
</comment>
<feature type="transmembrane region" description="Helical" evidence="2">
    <location>
        <begin position="162"/>
        <end position="185"/>
    </location>
</feature>